<sequence>MLPLWFIWAFLFAALTPRGAAVLVDFQVAQPPPVPQDATQCTIQILQRDFAFSFGLAEVVQYTPPTDCGTPGSWAAVTLNFTVTSNGTQLDRLAIFTFQNVESSSTFEPTTAGIIWTYIKDVTRYTPLFAKPGSFILQLDNLIQDNFTGIYTLVRIPIRYWPGPSYMPFLATLHATFYASSKENPPAKQANTIIPLSTLANNTGNDASVPPSFSINVTLPRNAVEVYAELYPSGNGNEEEFWYLGVANEFLGDFPKRDIPPAAEQGPFREVRLLVDGQVAGVAFPYPVIFTGGINAACWRPIAAYGALDLPTYFLDLTPFVPLLTDGKAHLFTIDVVSAETDKTILQNWFVSGLLQVITDVSSKPTTGRITSYSAEPFAQTTTTGGPDILSGSGKANSVVFSQNLEYTNQQLYLNNLSVQNLFQLSSGSVTSTHNNVPAVVDAFSYPYYYQHHLVKRCGEHPVRQLHSQPICNSHFKAFFVINHSYDRTLLPSPFILGSTINERQVAEGFFSFDPTTLIGTGNGTNNNTHASSFSYADIESHNSRPYRFSYNDRAGNTFNRRVDAAFNNITLDEQSGSLSFAPQKYLPASVGDDTFAGARLPLGSGNRRN</sequence>
<reference evidence="3" key="1">
    <citation type="submission" date="2020-05" db="EMBL/GenBank/DDBJ databases">
        <title>Mycena genomes resolve the evolution of fungal bioluminescence.</title>
        <authorList>
            <person name="Tsai I.J."/>
        </authorList>
    </citation>
    <scope>NUCLEOTIDE SEQUENCE</scope>
    <source>
        <strain evidence="3">CCC161011</strain>
    </source>
</reference>
<dbReference type="AlphaFoldDB" id="A0A8H6TWW6"/>
<accession>A0A8H6TWW6</accession>
<protein>
    <submittedName>
        <fullName evidence="3">Peptide-N4-(N-acetyl-beta-glucosaminyl)asparagine amidase A</fullName>
    </submittedName>
</protein>
<dbReference type="EMBL" id="JACAZI010000039">
    <property type="protein sequence ID" value="KAF7326945.1"/>
    <property type="molecule type" value="Genomic_DNA"/>
</dbReference>
<evidence type="ECO:0000313" key="3">
    <source>
        <dbReference type="EMBL" id="KAF7326945.1"/>
    </source>
</evidence>
<evidence type="ECO:0000313" key="4">
    <source>
        <dbReference type="Proteomes" id="UP000620124"/>
    </source>
</evidence>
<keyword evidence="4" id="KW-1185">Reference proteome</keyword>
<feature type="domain" description="Peptide N-acetyl-beta-D-glucosaminyl asparaginase amidase A N-terminal" evidence="2">
    <location>
        <begin position="33"/>
        <end position="375"/>
    </location>
</feature>
<proteinExistence type="predicted"/>
<evidence type="ECO:0000259" key="2">
    <source>
        <dbReference type="Pfam" id="PF12222"/>
    </source>
</evidence>
<feature type="chain" id="PRO_5034149739" evidence="1">
    <location>
        <begin position="22"/>
        <end position="610"/>
    </location>
</feature>
<name>A0A8H6TWW6_9AGAR</name>
<dbReference type="Pfam" id="PF25156">
    <property type="entry name" value="PNGase_A_C"/>
    <property type="match status" value="1"/>
</dbReference>
<dbReference type="OrthoDB" id="1612078at2759"/>
<organism evidence="3 4">
    <name type="scientific">Mycena venus</name>
    <dbReference type="NCBI Taxonomy" id="2733690"/>
    <lineage>
        <taxon>Eukaryota</taxon>
        <taxon>Fungi</taxon>
        <taxon>Dikarya</taxon>
        <taxon>Basidiomycota</taxon>
        <taxon>Agaricomycotina</taxon>
        <taxon>Agaricomycetes</taxon>
        <taxon>Agaricomycetidae</taxon>
        <taxon>Agaricales</taxon>
        <taxon>Marasmiineae</taxon>
        <taxon>Mycenaceae</taxon>
        <taxon>Mycena</taxon>
    </lineage>
</organism>
<evidence type="ECO:0000256" key="1">
    <source>
        <dbReference type="SAM" id="SignalP"/>
    </source>
</evidence>
<dbReference type="InterPro" id="IPR021102">
    <property type="entry name" value="PNGase_A"/>
</dbReference>
<feature type="signal peptide" evidence="1">
    <location>
        <begin position="1"/>
        <end position="21"/>
    </location>
</feature>
<dbReference type="Pfam" id="PF12222">
    <property type="entry name" value="PNGaseA"/>
    <property type="match status" value="1"/>
</dbReference>
<dbReference type="PANTHER" id="PTHR31104">
    <property type="entry name" value="PEPTIDE-N4-(N-ACETYL-BETA-GLUCOSAMINYL)ASPARAGINE AMIDASE A PROTEIN"/>
    <property type="match status" value="1"/>
</dbReference>
<keyword evidence="1" id="KW-0732">Signal</keyword>
<gene>
    <name evidence="3" type="ORF">MVEN_02588600</name>
</gene>
<comment type="caution">
    <text evidence="3">The sequence shown here is derived from an EMBL/GenBank/DDBJ whole genome shotgun (WGS) entry which is preliminary data.</text>
</comment>
<dbReference type="InterPro" id="IPR056948">
    <property type="entry name" value="PNGaseA_N"/>
</dbReference>
<dbReference type="Proteomes" id="UP000620124">
    <property type="component" value="Unassembled WGS sequence"/>
</dbReference>